<keyword evidence="4" id="KW-0472">Membrane</keyword>
<keyword evidence="4" id="KW-1133">Transmembrane helix</keyword>
<proteinExistence type="inferred from homology"/>
<dbReference type="InterPro" id="IPR020904">
    <property type="entry name" value="Sc_DH/Rdtase_CS"/>
</dbReference>
<keyword evidence="2" id="KW-0560">Oxidoreductase</keyword>
<evidence type="ECO:0000256" key="2">
    <source>
        <dbReference type="ARBA" id="ARBA00023002"/>
    </source>
</evidence>
<gene>
    <name evidence="5" type="primary">LOC118314203</name>
</gene>
<feature type="transmembrane region" description="Helical" evidence="4">
    <location>
        <begin position="6"/>
        <end position="25"/>
    </location>
</feature>
<dbReference type="PROSITE" id="PS00061">
    <property type="entry name" value="ADH_SHORT"/>
    <property type="match status" value="1"/>
</dbReference>
<sequence>MNSILFIGQIIGIIPISAVLLFLLAKLVARHRLSRVHDGRGYAVLITGCDSGFGHQLARCLDHKGFVVFAGCLSPEGTGALSLARQSSRNLKILKLDVTSEEDVQQAKRTVQENLPEKGLWAVVNNAGITDWAEIEWSTFEDFRNMIDVNLFGSIRTSIAFLPLVRAAEGRMVYVSSIFAFFNCLNMGAYSVSKRGLEAFADCLRVEMASFGVKVSIIQPGNFGQATNILRMKSGLDIWEKLDEERKQIFNRQYLELASEYFMLTCKAGFKDTTMVIDAMLHAVTFFSPNSDTCWCPCWTASSSGSSRSCPLSSPTLCFPSATCTGKEKNCYMLSRENTSCLHLRRLGLRAFVYFSVGCLQKNYSNRFP</sequence>
<dbReference type="Proteomes" id="UP000694558">
    <property type="component" value="Chromosome 1"/>
</dbReference>
<evidence type="ECO:0000313" key="6">
    <source>
        <dbReference type="Proteomes" id="UP000694558"/>
    </source>
</evidence>
<evidence type="ECO:0000313" key="5">
    <source>
        <dbReference type="Ensembl" id="ENSSMAP00000039663.1"/>
    </source>
</evidence>
<accession>A0A8D3BXA5</accession>
<dbReference type="SUPFAM" id="SSF51735">
    <property type="entry name" value="NAD(P)-binding Rossmann-fold domains"/>
    <property type="match status" value="1"/>
</dbReference>
<organism evidence="5 6">
    <name type="scientific">Scophthalmus maximus</name>
    <name type="common">Turbot</name>
    <name type="synonym">Psetta maxima</name>
    <dbReference type="NCBI Taxonomy" id="52904"/>
    <lineage>
        <taxon>Eukaryota</taxon>
        <taxon>Metazoa</taxon>
        <taxon>Chordata</taxon>
        <taxon>Craniata</taxon>
        <taxon>Vertebrata</taxon>
        <taxon>Euteleostomi</taxon>
        <taxon>Actinopterygii</taxon>
        <taxon>Neopterygii</taxon>
        <taxon>Teleostei</taxon>
        <taxon>Neoteleostei</taxon>
        <taxon>Acanthomorphata</taxon>
        <taxon>Carangaria</taxon>
        <taxon>Pleuronectiformes</taxon>
        <taxon>Pleuronectoidei</taxon>
        <taxon>Scophthalmidae</taxon>
        <taxon>Scophthalmus</taxon>
    </lineage>
</organism>
<name>A0A8D3BXA5_SCOMX</name>
<reference evidence="5" key="2">
    <citation type="submission" date="2025-08" db="UniProtKB">
        <authorList>
            <consortium name="Ensembl"/>
        </authorList>
    </citation>
    <scope>IDENTIFICATION</scope>
</reference>
<dbReference type="GO" id="GO:0008202">
    <property type="term" value="P:steroid metabolic process"/>
    <property type="evidence" value="ECO:0007669"/>
    <property type="project" value="TreeGrafter"/>
</dbReference>
<dbReference type="Pfam" id="PF00106">
    <property type="entry name" value="adh_short"/>
    <property type="match status" value="1"/>
</dbReference>
<dbReference type="InterPro" id="IPR036291">
    <property type="entry name" value="NAD(P)-bd_dom_sf"/>
</dbReference>
<comment type="similarity">
    <text evidence="1 3">Belongs to the short-chain dehydrogenases/reductases (SDR) family.</text>
</comment>
<dbReference type="AlphaFoldDB" id="A0A8D3BXA5"/>
<dbReference type="Ensembl" id="ENSSMAT00000076980.1">
    <property type="protein sequence ID" value="ENSSMAP00000039663.1"/>
    <property type="gene ID" value="ENSSMAG00000012341.2"/>
</dbReference>
<evidence type="ECO:0000256" key="3">
    <source>
        <dbReference type="RuleBase" id="RU000363"/>
    </source>
</evidence>
<dbReference type="PRINTS" id="PR00080">
    <property type="entry name" value="SDRFAMILY"/>
</dbReference>
<evidence type="ECO:0000256" key="1">
    <source>
        <dbReference type="ARBA" id="ARBA00006484"/>
    </source>
</evidence>
<dbReference type="PANTHER" id="PTHR43313">
    <property type="entry name" value="SHORT-CHAIN DEHYDROGENASE/REDUCTASE FAMILY 9C"/>
    <property type="match status" value="1"/>
</dbReference>
<keyword evidence="4" id="KW-0812">Transmembrane</keyword>
<dbReference type="GO" id="GO:0016491">
    <property type="term" value="F:oxidoreductase activity"/>
    <property type="evidence" value="ECO:0007669"/>
    <property type="project" value="UniProtKB-KW"/>
</dbReference>
<dbReference type="PRINTS" id="PR00081">
    <property type="entry name" value="GDHRDH"/>
</dbReference>
<dbReference type="PANTHER" id="PTHR43313:SF43">
    <property type="entry name" value="D-BETA-HYDROXYBUTYRATE DEHYDROGENASE, MITOCHONDRIAL"/>
    <property type="match status" value="1"/>
</dbReference>
<protein>
    <submittedName>
        <fullName evidence="5">Uncharacterized protein</fullName>
    </submittedName>
</protein>
<evidence type="ECO:0000256" key="4">
    <source>
        <dbReference type="SAM" id="Phobius"/>
    </source>
</evidence>
<dbReference type="InterPro" id="IPR002347">
    <property type="entry name" value="SDR_fam"/>
</dbReference>
<dbReference type="GeneTree" id="ENSGT00940000164908"/>
<reference evidence="5" key="1">
    <citation type="submission" date="2023-05" db="EMBL/GenBank/DDBJ databases">
        <title>High-quality long-read genome of Scophthalmus maximus.</title>
        <authorList>
            <person name="Lien S."/>
            <person name="Martinez P."/>
        </authorList>
    </citation>
    <scope>NUCLEOTIDE SEQUENCE [LARGE SCALE GENOMIC DNA]</scope>
</reference>
<dbReference type="Gene3D" id="3.40.50.720">
    <property type="entry name" value="NAD(P)-binding Rossmann-like Domain"/>
    <property type="match status" value="1"/>
</dbReference>